<feature type="binding site" evidence="9">
    <location>
        <begin position="61"/>
        <end position="70"/>
    </location>
    <ligand>
        <name>substrate</name>
    </ligand>
</feature>
<feature type="active site" description="Proton donor" evidence="9">
    <location>
        <position position="63"/>
    </location>
</feature>
<dbReference type="NCBIfam" id="NF001273">
    <property type="entry name" value="PRK00230.1"/>
    <property type="match status" value="1"/>
</dbReference>
<feature type="domain" description="Orotidine 5'-phosphate decarboxylase" evidence="13">
    <location>
        <begin position="7"/>
        <end position="232"/>
    </location>
</feature>
<feature type="binding site" evidence="9 11">
    <location>
        <position position="34"/>
    </location>
    <ligand>
        <name>substrate</name>
    </ligand>
</feature>
<feature type="binding site" evidence="9 11">
    <location>
        <position position="216"/>
    </location>
    <ligand>
        <name>substrate</name>
    </ligand>
</feature>
<dbReference type="STRING" id="1183438.GKIL_3235"/>
<dbReference type="GO" id="GO:0005829">
    <property type="term" value="C:cytosol"/>
    <property type="evidence" value="ECO:0007669"/>
    <property type="project" value="TreeGrafter"/>
</dbReference>
<dbReference type="UniPathway" id="UPA00070">
    <property type="reaction ID" value="UER00120"/>
</dbReference>
<feature type="binding site" evidence="9 11">
    <location>
        <position position="187"/>
    </location>
    <ligand>
        <name>substrate</name>
    </ligand>
</feature>
<dbReference type="PROSITE" id="PS00156">
    <property type="entry name" value="OMPDECASE"/>
    <property type="match status" value="1"/>
</dbReference>
<evidence type="ECO:0000256" key="5">
    <source>
        <dbReference type="ARBA" id="ARBA00022975"/>
    </source>
</evidence>
<evidence type="ECO:0000256" key="8">
    <source>
        <dbReference type="ARBA" id="ARBA00061012"/>
    </source>
</evidence>
<dbReference type="PANTHER" id="PTHR32119:SF2">
    <property type="entry name" value="OROTIDINE 5'-PHOSPHATE DECARBOXYLASE"/>
    <property type="match status" value="1"/>
</dbReference>
<keyword evidence="4 9" id="KW-0210">Decarboxylase</keyword>
<organism evidence="14 15">
    <name type="scientific">Gloeobacter kilaueensis (strain ATCC BAA-2537 / CCAP 1431/1 / ULC 316 / JS1)</name>
    <dbReference type="NCBI Taxonomy" id="1183438"/>
    <lineage>
        <taxon>Bacteria</taxon>
        <taxon>Bacillati</taxon>
        <taxon>Cyanobacteriota</taxon>
        <taxon>Cyanophyceae</taxon>
        <taxon>Gloeobacterales</taxon>
        <taxon>Gloeobacteraceae</taxon>
        <taxon>Gloeobacter</taxon>
    </lineage>
</organism>
<dbReference type="eggNOG" id="COG0284">
    <property type="taxonomic scope" value="Bacteria"/>
</dbReference>
<dbReference type="FunFam" id="3.20.20.70:FF:000015">
    <property type="entry name" value="Orotidine 5'-phosphate decarboxylase"/>
    <property type="match status" value="1"/>
</dbReference>
<keyword evidence="5 9" id="KW-0665">Pyrimidine biosynthesis</keyword>
<evidence type="ECO:0000256" key="2">
    <source>
        <dbReference type="ARBA" id="ARBA00004861"/>
    </source>
</evidence>
<dbReference type="InterPro" id="IPR001754">
    <property type="entry name" value="OMPdeCOase_dom"/>
</dbReference>
<dbReference type="GO" id="GO:0006207">
    <property type="term" value="P:'de novo' pyrimidine nucleobase biosynthetic process"/>
    <property type="evidence" value="ECO:0007669"/>
    <property type="project" value="InterPro"/>
</dbReference>
<feature type="active site" description="For OMPdecase activity" evidence="10">
    <location>
        <position position="61"/>
    </location>
</feature>
<dbReference type="HAMAP" id="MF_01200_B">
    <property type="entry name" value="OMPdecase_type1_B"/>
    <property type="match status" value="1"/>
</dbReference>
<evidence type="ECO:0000256" key="3">
    <source>
        <dbReference type="ARBA" id="ARBA00011738"/>
    </source>
</evidence>
<dbReference type="InterPro" id="IPR011060">
    <property type="entry name" value="RibuloseP-bd_barrel"/>
</dbReference>
<comment type="subunit">
    <text evidence="3 9">Homodimer.</text>
</comment>
<dbReference type="KEGG" id="glj:GKIL_3235"/>
<name>U5QKN6_GLOK1</name>
<feature type="active site" description="For OMPdecase activity" evidence="10">
    <location>
        <position position="63"/>
    </location>
</feature>
<evidence type="ECO:0000313" key="15">
    <source>
        <dbReference type="Proteomes" id="UP000017396"/>
    </source>
</evidence>
<evidence type="ECO:0000256" key="6">
    <source>
        <dbReference type="ARBA" id="ARBA00023239"/>
    </source>
</evidence>
<dbReference type="GO" id="GO:0044205">
    <property type="term" value="P:'de novo' UMP biosynthetic process"/>
    <property type="evidence" value="ECO:0007669"/>
    <property type="project" value="UniProtKB-UniRule"/>
</dbReference>
<evidence type="ECO:0000256" key="7">
    <source>
        <dbReference type="ARBA" id="ARBA00049157"/>
    </source>
</evidence>
<dbReference type="InterPro" id="IPR014732">
    <property type="entry name" value="OMPdecase"/>
</dbReference>
<dbReference type="PANTHER" id="PTHR32119">
    <property type="entry name" value="OROTIDINE 5'-PHOSPHATE DECARBOXYLASE"/>
    <property type="match status" value="1"/>
</dbReference>
<dbReference type="GO" id="GO:0004590">
    <property type="term" value="F:orotidine-5'-phosphate decarboxylase activity"/>
    <property type="evidence" value="ECO:0007669"/>
    <property type="project" value="UniProtKB-UniRule"/>
</dbReference>
<dbReference type="Gene3D" id="3.20.20.70">
    <property type="entry name" value="Aldolase class I"/>
    <property type="match status" value="1"/>
</dbReference>
<feature type="binding site" evidence="9 11">
    <location>
        <position position="196"/>
    </location>
    <ligand>
        <name>substrate</name>
    </ligand>
</feature>
<accession>U5QKN6</accession>
<comment type="pathway">
    <text evidence="2 9 12">Pyrimidine metabolism; UMP biosynthesis via de novo pathway; UMP from orotate: step 2/2.</text>
</comment>
<dbReference type="CDD" id="cd04725">
    <property type="entry name" value="OMP_decarboxylase_like"/>
    <property type="match status" value="1"/>
</dbReference>
<evidence type="ECO:0000256" key="9">
    <source>
        <dbReference type="HAMAP-Rule" id="MF_01200"/>
    </source>
</evidence>
<feature type="binding site" evidence="9 11">
    <location>
        <position position="217"/>
    </location>
    <ligand>
        <name>substrate</name>
    </ligand>
</feature>
<evidence type="ECO:0000256" key="11">
    <source>
        <dbReference type="PIRSR" id="PIRSR614732-2"/>
    </source>
</evidence>
<comment type="function">
    <text evidence="1 9">Catalyzes the decarboxylation of orotidine 5'-monophosphate (OMP) to uridine 5'-monophosphate (UMP).</text>
</comment>
<comment type="catalytic activity">
    <reaction evidence="7 9 12">
        <text>orotidine 5'-phosphate + H(+) = UMP + CO2</text>
        <dbReference type="Rhea" id="RHEA:11596"/>
        <dbReference type="ChEBI" id="CHEBI:15378"/>
        <dbReference type="ChEBI" id="CHEBI:16526"/>
        <dbReference type="ChEBI" id="CHEBI:57538"/>
        <dbReference type="ChEBI" id="CHEBI:57865"/>
        <dbReference type="EC" id="4.1.1.23"/>
    </reaction>
</comment>
<dbReference type="NCBIfam" id="TIGR01740">
    <property type="entry name" value="pyrF"/>
    <property type="match status" value="1"/>
</dbReference>
<dbReference type="Proteomes" id="UP000017396">
    <property type="component" value="Chromosome"/>
</dbReference>
<dbReference type="RefSeq" id="WP_023174759.1">
    <property type="nucleotide sequence ID" value="NC_022600.1"/>
</dbReference>
<dbReference type="InterPro" id="IPR047596">
    <property type="entry name" value="OMPdecase_bac"/>
</dbReference>
<dbReference type="SUPFAM" id="SSF51366">
    <property type="entry name" value="Ribulose-phoshate binding barrel"/>
    <property type="match status" value="1"/>
</dbReference>
<dbReference type="EMBL" id="CP003587">
    <property type="protein sequence ID" value="AGY59481.1"/>
    <property type="molecule type" value="Genomic_DNA"/>
</dbReference>
<dbReference type="InterPro" id="IPR018089">
    <property type="entry name" value="OMPdecase_AS"/>
</dbReference>
<evidence type="ECO:0000313" key="14">
    <source>
        <dbReference type="EMBL" id="AGY59481.1"/>
    </source>
</evidence>
<evidence type="ECO:0000259" key="13">
    <source>
        <dbReference type="SMART" id="SM00934"/>
    </source>
</evidence>
<comment type="similarity">
    <text evidence="8 9">Belongs to the OMP decarboxylase family. Type 1 subfamily.</text>
</comment>
<evidence type="ECO:0000256" key="4">
    <source>
        <dbReference type="ARBA" id="ARBA00022793"/>
    </source>
</evidence>
<sequence>MIPVAERIIVALDVPDAPTAWQWVQRLPQVRFWKVGLELFVAAGPGLVKDLKAQGLRVFLDLKLHDIPNTVAGACRRVTHLGADLLTVHAAGGTAMLRAAADACAREAEHLGIPAPAVLAVTLLTSLDETVLKDELLIEQSPTDYVAHLAGLALAGGVPGIVCSPHEAEAVRARLGDKLLIVTPGIRPAGAEVADQRRTCTPLQAIRAGADYLVVGRPVLAAPDPAAAFAAIVEEIAL</sequence>
<evidence type="ECO:0000256" key="12">
    <source>
        <dbReference type="RuleBase" id="RU000512"/>
    </source>
</evidence>
<dbReference type="PATRIC" id="fig|1183438.3.peg.3180"/>
<feature type="binding site" evidence="9 11">
    <location>
        <position position="13"/>
    </location>
    <ligand>
        <name>substrate</name>
    </ligand>
</feature>
<evidence type="ECO:0000256" key="10">
    <source>
        <dbReference type="PIRSR" id="PIRSR614732-1"/>
    </source>
</evidence>
<dbReference type="EC" id="4.1.1.23" evidence="9"/>
<proteinExistence type="inferred from homology"/>
<keyword evidence="15" id="KW-1185">Reference proteome</keyword>
<dbReference type="HOGENOM" id="CLU_067069_1_0_3"/>
<evidence type="ECO:0000256" key="1">
    <source>
        <dbReference type="ARBA" id="ARBA00002356"/>
    </source>
</evidence>
<protein>
    <recommendedName>
        <fullName evidence="9">Orotidine 5'-phosphate decarboxylase</fullName>
        <ecNumber evidence="9">4.1.1.23</ecNumber>
    </recommendedName>
    <alternativeName>
        <fullName evidence="9">OMP decarboxylase</fullName>
        <shortName evidence="9">OMPDCase</shortName>
        <shortName evidence="9">OMPdecase</shortName>
    </alternativeName>
</protein>
<dbReference type="AlphaFoldDB" id="U5QKN6"/>
<dbReference type="InterPro" id="IPR013785">
    <property type="entry name" value="Aldolase_TIM"/>
</dbReference>
<feature type="active site" description="For OMPdecase activity" evidence="10">
    <location>
        <position position="66"/>
    </location>
</feature>
<keyword evidence="6 9" id="KW-0456">Lyase</keyword>
<reference evidence="14 15" key="1">
    <citation type="journal article" date="2013" name="PLoS ONE">
        <title>Cultivation and Complete Genome Sequencing of Gloeobacter kilaueensis sp. nov., from a Lava Cave in Kilauea Caldera, Hawai'i.</title>
        <authorList>
            <person name="Saw J.H."/>
            <person name="Schatz M."/>
            <person name="Brown M.V."/>
            <person name="Kunkel D.D."/>
            <person name="Foster J.S."/>
            <person name="Shick H."/>
            <person name="Christensen S."/>
            <person name="Hou S."/>
            <person name="Wan X."/>
            <person name="Donachie S.P."/>
        </authorList>
    </citation>
    <scope>NUCLEOTIDE SEQUENCE [LARGE SCALE GENOMIC DNA]</scope>
    <source>
        <strain evidence="15">JS</strain>
    </source>
</reference>
<dbReference type="SMART" id="SM00934">
    <property type="entry name" value="OMPdecase"/>
    <property type="match status" value="1"/>
</dbReference>
<dbReference type="Pfam" id="PF00215">
    <property type="entry name" value="OMPdecase"/>
    <property type="match status" value="1"/>
</dbReference>
<feature type="binding site" evidence="9 11">
    <location>
        <position position="125"/>
    </location>
    <ligand>
        <name>substrate</name>
    </ligand>
</feature>
<gene>
    <name evidence="9 14" type="primary">pyrF</name>
    <name evidence="14" type="ORF">GKIL_3235</name>
</gene>